<keyword evidence="1" id="KW-0378">Hydrolase</keyword>
<reference evidence="1" key="1">
    <citation type="submission" date="2019-04" db="EMBL/GenBank/DDBJ databases">
        <title>Microbes associate with the intestines of laboratory mice.</title>
        <authorList>
            <person name="Navarre W."/>
            <person name="Wong E."/>
            <person name="Huang K."/>
            <person name="Tropini C."/>
            <person name="Ng K."/>
            <person name="Yu B."/>
        </authorList>
    </citation>
    <scope>NUCLEOTIDE SEQUENCE</scope>
    <source>
        <strain evidence="1">NM04_E33</strain>
    </source>
</reference>
<keyword evidence="2" id="KW-1185">Reference proteome</keyword>
<protein>
    <submittedName>
        <fullName evidence="1">Alpha/beta hydrolase</fullName>
    </submittedName>
</protein>
<gene>
    <name evidence="1" type="ORF">E5331_07160</name>
</gene>
<comment type="caution">
    <text evidence="1">The sequence shown here is derived from an EMBL/GenBank/DDBJ whole genome shotgun (WGS) entry which is preliminary data.</text>
</comment>
<dbReference type="Proteomes" id="UP000306319">
    <property type="component" value="Unassembled WGS sequence"/>
</dbReference>
<name>A0AC61RM33_9BACT</name>
<accession>A0AC61RM33</accession>
<organism evidence="1 2">
    <name type="scientific">Lepagella muris</name>
    <dbReference type="NCBI Taxonomy" id="3032870"/>
    <lineage>
        <taxon>Bacteria</taxon>
        <taxon>Pseudomonadati</taxon>
        <taxon>Bacteroidota</taxon>
        <taxon>Bacteroidia</taxon>
        <taxon>Bacteroidales</taxon>
        <taxon>Muribaculaceae</taxon>
        <taxon>Lepagella</taxon>
    </lineage>
</organism>
<proteinExistence type="predicted"/>
<dbReference type="EMBL" id="SRYB01000008">
    <property type="protein sequence ID" value="TGY79152.1"/>
    <property type="molecule type" value="Genomic_DNA"/>
</dbReference>
<evidence type="ECO:0000313" key="2">
    <source>
        <dbReference type="Proteomes" id="UP000306319"/>
    </source>
</evidence>
<sequence length="347" mass="39339">MRRLPITALLAVALSVSAWNVKEKYDGPKTPTTDIAWHPDILPGYEARYVNQGEAFDGPCRSTIIRKMCKDNSSKAFLYIHGFNDYFFQSEMGERFVDSGYNFYAVDLRRYGRSREPWQYPFNIRDQKEYFADIDSALSQIRRDGNTDITLGGHSTGGLTVAYFGAERGKDVGVDRIVTDSPFLEWNFSSFMRNIAIPTVGFFGKIFKNVKINQGHCDGYAYSLLKEYYGEWTYDTDWKMVYSPPVTASWLGAINTAQSRLMKKSKEIAVPILVMHSSRKIEGCNYTPDFQTGDAVLDPAMIQKRGERLGTNPTVCAIDSGLHDLILSSPKAREAAYDTLFTFIRTH</sequence>
<evidence type="ECO:0000313" key="1">
    <source>
        <dbReference type="EMBL" id="TGY79152.1"/>
    </source>
</evidence>